<dbReference type="AlphaFoldDB" id="A0A5M6IEL0"/>
<dbReference type="Gene3D" id="3.90.550.10">
    <property type="entry name" value="Spore Coat Polysaccharide Biosynthesis Protein SpsA, Chain A"/>
    <property type="match status" value="1"/>
</dbReference>
<dbReference type="SUPFAM" id="SSF53448">
    <property type="entry name" value="Nucleotide-diphospho-sugar transferases"/>
    <property type="match status" value="1"/>
</dbReference>
<dbReference type="Proteomes" id="UP000324065">
    <property type="component" value="Unassembled WGS sequence"/>
</dbReference>
<keyword evidence="3" id="KW-0808">Transferase</keyword>
<evidence type="ECO:0000256" key="1">
    <source>
        <dbReference type="SAM" id="MobiDB-lite"/>
    </source>
</evidence>
<accession>A0A5M6IEL0</accession>
<protein>
    <submittedName>
        <fullName evidence="3">Glycosyltransferase family 2 protein</fullName>
    </submittedName>
</protein>
<dbReference type="GO" id="GO:0016740">
    <property type="term" value="F:transferase activity"/>
    <property type="evidence" value="ECO:0007669"/>
    <property type="project" value="UniProtKB-KW"/>
</dbReference>
<feature type="transmembrane region" description="Helical" evidence="2">
    <location>
        <begin position="288"/>
        <end position="307"/>
    </location>
</feature>
<reference evidence="3 4" key="1">
    <citation type="submission" date="2019-09" db="EMBL/GenBank/DDBJ databases">
        <title>Genome sequence of Roseospira marina, one of the more divergent members of the non-sulfur purple photosynthetic bacterial family, the Rhodospirillaceae.</title>
        <authorList>
            <person name="Meyer T."/>
            <person name="Kyndt J."/>
        </authorList>
    </citation>
    <scope>NUCLEOTIDE SEQUENCE [LARGE SCALE GENOMIC DNA]</scope>
    <source>
        <strain evidence="3 4">DSM 15113</strain>
    </source>
</reference>
<sequence length="322" mass="34272">MGPGDGLGDRTGDGAGDGAGWGPDGRSAQPGLSVVMVYYGGAEARPVLDALRAEPAVAEVILVNNLESGPPWPPALGPRPEGDGPPLRLVHGQGNVGFGAGCNRGVAEARGDRLLLLNPDCLPAPGTLPAVLALAPRPPDEAWMIGARLLGPDGQEQVGGRRNAGTPGQWLGEAFGGRFARVNRHREPLPTADLVPIPAISGAFMLMPTAFYRRLGGFDERYFLHFEDLALCRAVWRAGGRVLFAPHRTAAHLKSRSPVSGLFVTRHKIRGCWRYFTTEFRPEGAPRWWLALAWAVLSGGLLAKTLLSGGWRRPSAARARSA</sequence>
<gene>
    <name evidence="3" type="ORF">F1188_06925</name>
</gene>
<dbReference type="Pfam" id="PF13641">
    <property type="entry name" value="Glyco_tranf_2_3"/>
    <property type="match status" value="1"/>
</dbReference>
<feature type="region of interest" description="Disordered" evidence="1">
    <location>
        <begin position="1"/>
        <end position="26"/>
    </location>
</feature>
<name>A0A5M6IEL0_9PROT</name>
<dbReference type="EMBL" id="VWPJ01000005">
    <property type="protein sequence ID" value="KAA5606155.1"/>
    <property type="molecule type" value="Genomic_DNA"/>
</dbReference>
<proteinExistence type="predicted"/>
<keyword evidence="2" id="KW-1133">Transmembrane helix</keyword>
<keyword evidence="2" id="KW-0472">Membrane</keyword>
<evidence type="ECO:0000313" key="3">
    <source>
        <dbReference type="EMBL" id="KAA5606155.1"/>
    </source>
</evidence>
<comment type="caution">
    <text evidence="3">The sequence shown here is derived from an EMBL/GenBank/DDBJ whole genome shotgun (WGS) entry which is preliminary data.</text>
</comment>
<dbReference type="PANTHER" id="PTHR43179">
    <property type="entry name" value="RHAMNOSYLTRANSFERASE WBBL"/>
    <property type="match status" value="1"/>
</dbReference>
<feature type="compositionally biased region" description="Gly residues" evidence="1">
    <location>
        <begin position="13"/>
        <end position="23"/>
    </location>
</feature>
<keyword evidence="4" id="KW-1185">Reference proteome</keyword>
<dbReference type="OrthoDB" id="9783791at2"/>
<evidence type="ECO:0000313" key="4">
    <source>
        <dbReference type="Proteomes" id="UP000324065"/>
    </source>
</evidence>
<dbReference type="InterPro" id="IPR029044">
    <property type="entry name" value="Nucleotide-diphossugar_trans"/>
</dbReference>
<organism evidence="3 4">
    <name type="scientific">Roseospira marina</name>
    <dbReference type="NCBI Taxonomy" id="140057"/>
    <lineage>
        <taxon>Bacteria</taxon>
        <taxon>Pseudomonadati</taxon>
        <taxon>Pseudomonadota</taxon>
        <taxon>Alphaproteobacteria</taxon>
        <taxon>Rhodospirillales</taxon>
        <taxon>Rhodospirillaceae</taxon>
        <taxon>Roseospira</taxon>
    </lineage>
</organism>
<dbReference type="PANTHER" id="PTHR43179:SF7">
    <property type="entry name" value="RHAMNOSYLTRANSFERASE WBBL"/>
    <property type="match status" value="1"/>
</dbReference>
<keyword evidence="2" id="KW-0812">Transmembrane</keyword>
<evidence type="ECO:0000256" key="2">
    <source>
        <dbReference type="SAM" id="Phobius"/>
    </source>
</evidence>
<dbReference type="RefSeq" id="WP_150061677.1">
    <property type="nucleotide sequence ID" value="NZ_JACHII010000007.1"/>
</dbReference>